<reference evidence="1 2" key="1">
    <citation type="submission" date="2024-06" db="EMBL/GenBank/DDBJ databases">
        <title>The draft genome of Grus japonensis, version 3.</title>
        <authorList>
            <person name="Nabeshima K."/>
            <person name="Suzuki S."/>
            <person name="Onuma M."/>
        </authorList>
    </citation>
    <scope>NUCLEOTIDE SEQUENCE [LARGE SCALE GENOMIC DNA]</scope>
    <source>
        <strain evidence="1 2">451A</strain>
    </source>
</reference>
<sequence length="108" mass="12023">MFINDTGSGIEYIVSKFADDTKPTDAVDSIEGRLEEWAHVNLVKFNKAKCEVLHLGQGNPQYQYRLGDEGIESSPAEKDLGIVVDEKLDMSQQCVHLQPRKPITSCDA</sequence>
<dbReference type="GO" id="GO:0004860">
    <property type="term" value="F:protein kinase inhibitor activity"/>
    <property type="evidence" value="ECO:0007669"/>
    <property type="project" value="UniProtKB-KW"/>
</dbReference>
<comment type="caution">
    <text evidence="1">The sequence shown here is derived from an EMBL/GenBank/DDBJ whole genome shotgun (WGS) entry which is preliminary data.</text>
</comment>
<dbReference type="EMBL" id="BAAFJT010000122">
    <property type="protein sequence ID" value="GAB0206740.1"/>
    <property type="molecule type" value="Genomic_DNA"/>
</dbReference>
<dbReference type="PANTHER" id="PTHR33332">
    <property type="entry name" value="REVERSE TRANSCRIPTASE DOMAIN-CONTAINING PROTEIN"/>
    <property type="match status" value="1"/>
</dbReference>
<keyword evidence="2" id="KW-1185">Reference proteome</keyword>
<organism evidence="1 2">
    <name type="scientific">Grus japonensis</name>
    <name type="common">Japanese crane</name>
    <name type="synonym">Red-crowned crane</name>
    <dbReference type="NCBI Taxonomy" id="30415"/>
    <lineage>
        <taxon>Eukaryota</taxon>
        <taxon>Metazoa</taxon>
        <taxon>Chordata</taxon>
        <taxon>Craniata</taxon>
        <taxon>Vertebrata</taxon>
        <taxon>Euteleostomi</taxon>
        <taxon>Archelosauria</taxon>
        <taxon>Archosauria</taxon>
        <taxon>Dinosauria</taxon>
        <taxon>Saurischia</taxon>
        <taxon>Theropoda</taxon>
        <taxon>Coelurosauria</taxon>
        <taxon>Aves</taxon>
        <taxon>Neognathae</taxon>
        <taxon>Neoaves</taxon>
        <taxon>Gruiformes</taxon>
        <taxon>Gruidae</taxon>
        <taxon>Grus</taxon>
    </lineage>
</organism>
<accession>A0ABC9Y9K6</accession>
<evidence type="ECO:0000313" key="1">
    <source>
        <dbReference type="EMBL" id="GAB0206740.1"/>
    </source>
</evidence>
<proteinExistence type="predicted"/>
<gene>
    <name evidence="1" type="ORF">GRJ2_003139600</name>
</gene>
<keyword evidence="1" id="KW-0649">Protein kinase inhibitor</keyword>
<dbReference type="Proteomes" id="UP001623348">
    <property type="component" value="Unassembled WGS sequence"/>
</dbReference>
<dbReference type="AlphaFoldDB" id="A0ABC9Y9K6"/>
<protein>
    <submittedName>
        <fullName evidence="1">cAMP-dependent protein kinase inhibitor alpha</fullName>
    </submittedName>
</protein>
<name>A0ABC9Y9K6_GRUJA</name>
<evidence type="ECO:0000313" key="2">
    <source>
        <dbReference type="Proteomes" id="UP001623348"/>
    </source>
</evidence>